<dbReference type="PANTHER" id="PTHR34185:SF1">
    <property type="entry name" value="DIADENYLATE CYCLASE"/>
    <property type="match status" value="1"/>
</dbReference>
<dbReference type="InterPro" id="IPR003390">
    <property type="entry name" value="DNA_integrity_scan_DisA_N"/>
</dbReference>
<dbReference type="Gene3D" id="3.40.1700.10">
    <property type="entry name" value="DNA integrity scanning protein, DisA, N-terminal domain"/>
    <property type="match status" value="1"/>
</dbReference>
<name>A0A8J6N1D5_9DELT</name>
<dbReference type="SUPFAM" id="SSF143597">
    <property type="entry name" value="YojJ-like"/>
    <property type="match status" value="1"/>
</dbReference>
<gene>
    <name evidence="7" type="ORF">H8E19_10975</name>
</gene>
<evidence type="ECO:0000256" key="5">
    <source>
        <dbReference type="ARBA" id="ARBA00022840"/>
    </source>
</evidence>
<feature type="domain" description="DAC" evidence="6">
    <location>
        <begin position="1"/>
        <end position="48"/>
    </location>
</feature>
<dbReference type="InterPro" id="IPR050338">
    <property type="entry name" value="DisA"/>
</dbReference>
<evidence type="ECO:0000313" key="8">
    <source>
        <dbReference type="Proteomes" id="UP000650524"/>
    </source>
</evidence>
<evidence type="ECO:0000256" key="3">
    <source>
        <dbReference type="ARBA" id="ARBA00022695"/>
    </source>
</evidence>
<dbReference type="Pfam" id="PF02457">
    <property type="entry name" value="DAC"/>
    <property type="match status" value="1"/>
</dbReference>
<evidence type="ECO:0000256" key="2">
    <source>
        <dbReference type="ARBA" id="ARBA00022679"/>
    </source>
</evidence>
<evidence type="ECO:0000259" key="6">
    <source>
        <dbReference type="PROSITE" id="PS51794"/>
    </source>
</evidence>
<sequence>GLPKEWGTRHRAAIGLSERCDAWVVVVSEERGQVSMAKEGQMIHVESPQKFYQLIQEALAASGPGDKTWKERVRYFLLSRWRTKVVTLCLVSFLWLLLAGQQDFEVTLRVPLRTKGLPSHVKILEPLNSNIQITLRGLRRDASILDKDNVVAEVDLSRAQPGKMDFAITRNEIKLPDDRVQLVYIDPSRVVFTFKKVKELQERER</sequence>
<dbReference type="Gene3D" id="2.170.120.30">
    <property type="match status" value="1"/>
</dbReference>
<dbReference type="AlphaFoldDB" id="A0A8J6N1D5"/>
<dbReference type="GO" id="GO:0005524">
    <property type="term" value="F:ATP binding"/>
    <property type="evidence" value="ECO:0007669"/>
    <property type="project" value="UniProtKB-KW"/>
</dbReference>
<dbReference type="PROSITE" id="PS51794">
    <property type="entry name" value="DAC"/>
    <property type="match status" value="1"/>
</dbReference>
<keyword evidence="3" id="KW-0548">Nucleotidyltransferase</keyword>
<dbReference type="PANTHER" id="PTHR34185">
    <property type="entry name" value="DIADENYLATE CYCLASE"/>
    <property type="match status" value="1"/>
</dbReference>
<comment type="caution">
    <text evidence="7">The sequence shown here is derived from an EMBL/GenBank/DDBJ whole genome shotgun (WGS) entry which is preliminary data.</text>
</comment>
<evidence type="ECO:0000256" key="1">
    <source>
        <dbReference type="ARBA" id="ARBA00000877"/>
    </source>
</evidence>
<dbReference type="GO" id="GO:0106408">
    <property type="term" value="F:diadenylate cyclase activity"/>
    <property type="evidence" value="ECO:0007669"/>
    <property type="project" value="UniProtKB-EC"/>
</dbReference>
<comment type="catalytic activity">
    <reaction evidence="1">
        <text>2 ATP = 3',3'-c-di-AMP + 2 diphosphate</text>
        <dbReference type="Rhea" id="RHEA:35655"/>
        <dbReference type="ChEBI" id="CHEBI:30616"/>
        <dbReference type="ChEBI" id="CHEBI:33019"/>
        <dbReference type="ChEBI" id="CHEBI:71500"/>
        <dbReference type="EC" id="2.7.7.85"/>
    </reaction>
</comment>
<keyword evidence="4" id="KW-0547">Nucleotide-binding</keyword>
<dbReference type="InterPro" id="IPR036888">
    <property type="entry name" value="DNA_integrity_DisA_N_sf"/>
</dbReference>
<dbReference type="EMBL" id="JACNJD010000245">
    <property type="protein sequence ID" value="MBC8177916.1"/>
    <property type="molecule type" value="Genomic_DNA"/>
</dbReference>
<proteinExistence type="predicted"/>
<evidence type="ECO:0000313" key="7">
    <source>
        <dbReference type="EMBL" id="MBC8177916.1"/>
    </source>
</evidence>
<keyword evidence="2" id="KW-0808">Transferase</keyword>
<dbReference type="Proteomes" id="UP000650524">
    <property type="component" value="Unassembled WGS sequence"/>
</dbReference>
<feature type="non-terminal residue" evidence="7">
    <location>
        <position position="1"/>
    </location>
</feature>
<reference evidence="7 8" key="1">
    <citation type="submission" date="2020-08" db="EMBL/GenBank/DDBJ databases">
        <title>Bridging the membrane lipid divide: bacteria of the FCB group superphylum have the potential to synthesize archaeal ether lipids.</title>
        <authorList>
            <person name="Villanueva L."/>
            <person name="Von Meijenfeldt F.A.B."/>
            <person name="Westbye A.B."/>
            <person name="Yadav S."/>
            <person name="Hopmans E.C."/>
            <person name="Dutilh B.E."/>
            <person name="Sinninghe Damste J.S."/>
        </authorList>
    </citation>
    <scope>NUCLEOTIDE SEQUENCE [LARGE SCALE GENOMIC DNA]</scope>
    <source>
        <strain evidence="7">NIOZ-UU27</strain>
    </source>
</reference>
<accession>A0A8J6N1D5</accession>
<keyword evidence="5" id="KW-0067">ATP-binding</keyword>
<protein>
    <submittedName>
        <fullName evidence="7">DNA integrity scanning protein DisA nucleotide-binding domain protein</fullName>
    </submittedName>
</protein>
<dbReference type="GO" id="GO:0004016">
    <property type="term" value="F:adenylate cyclase activity"/>
    <property type="evidence" value="ECO:0007669"/>
    <property type="project" value="TreeGrafter"/>
</dbReference>
<organism evidence="7 8">
    <name type="scientific">Candidatus Desulfacyla euxinica</name>
    <dbReference type="NCBI Taxonomy" id="2841693"/>
    <lineage>
        <taxon>Bacteria</taxon>
        <taxon>Deltaproteobacteria</taxon>
        <taxon>Candidatus Desulfacyla</taxon>
    </lineage>
</organism>
<evidence type="ECO:0000256" key="4">
    <source>
        <dbReference type="ARBA" id="ARBA00022741"/>
    </source>
</evidence>